<name>A0ACC1WNC7_MELAZ</name>
<comment type="caution">
    <text evidence="1">The sequence shown here is derived from an EMBL/GenBank/DDBJ whole genome shotgun (WGS) entry which is preliminary data.</text>
</comment>
<proteinExistence type="predicted"/>
<dbReference type="Proteomes" id="UP001164539">
    <property type="component" value="Chromosome 14"/>
</dbReference>
<evidence type="ECO:0000313" key="2">
    <source>
        <dbReference type="Proteomes" id="UP001164539"/>
    </source>
</evidence>
<protein>
    <submittedName>
        <fullName evidence="1">Flavonol synthase</fullName>
    </submittedName>
</protein>
<evidence type="ECO:0000313" key="1">
    <source>
        <dbReference type="EMBL" id="KAJ4700626.1"/>
    </source>
</evidence>
<gene>
    <name evidence="1" type="ORF">OWV82_023975</name>
</gene>
<reference evidence="1 2" key="1">
    <citation type="journal article" date="2023" name="Science">
        <title>Complex scaffold remodeling in plant triterpene biosynthesis.</title>
        <authorList>
            <person name="De La Pena R."/>
            <person name="Hodgson H."/>
            <person name="Liu J.C."/>
            <person name="Stephenson M.J."/>
            <person name="Martin A.C."/>
            <person name="Owen C."/>
            <person name="Harkess A."/>
            <person name="Leebens-Mack J."/>
            <person name="Jimenez L.E."/>
            <person name="Osbourn A."/>
            <person name="Sattely E.S."/>
        </authorList>
    </citation>
    <scope>NUCLEOTIDE SEQUENCE [LARGE SCALE GENOMIC DNA]</scope>
    <source>
        <strain evidence="2">cv. JPN11</strain>
        <tissue evidence="1">Leaf</tissue>
    </source>
</reference>
<organism evidence="1 2">
    <name type="scientific">Melia azedarach</name>
    <name type="common">Chinaberry tree</name>
    <dbReference type="NCBI Taxonomy" id="155640"/>
    <lineage>
        <taxon>Eukaryota</taxon>
        <taxon>Viridiplantae</taxon>
        <taxon>Streptophyta</taxon>
        <taxon>Embryophyta</taxon>
        <taxon>Tracheophyta</taxon>
        <taxon>Spermatophyta</taxon>
        <taxon>Magnoliopsida</taxon>
        <taxon>eudicotyledons</taxon>
        <taxon>Gunneridae</taxon>
        <taxon>Pentapetalae</taxon>
        <taxon>rosids</taxon>
        <taxon>malvids</taxon>
        <taxon>Sapindales</taxon>
        <taxon>Meliaceae</taxon>
        <taxon>Melia</taxon>
    </lineage>
</organism>
<sequence>MEVERVQDIALKQKNANTIPEDFIRSQHEQPGITTVHGAVLEIPVIDLDDPDEGKINRSIINASQDWGMFQVVNHGIPGEVISKFQEVGRKFFELPQEEKEVYAKPSDAKGIEGYGTKLQKELEGKKAWVDHLFHKIWPPAAINYQFWPNNNDVPSYREATEEYTKYLRGVVEKLLKILSVGLGLEENEAKAALGGDDLVYLLKINYYPPCPQPELALGVVDHTDMSSITLLVPNEVQGLQASRDGNWYDVKYIPNALVIHIGDQMQILSNGKYKSVLHRTTVNKEKTRMSWPVFIEPPQDQEVGPHPKLVNEDNPPKFKTKKFSEYAYCKFNKIPQ</sequence>
<accession>A0ACC1WNC7</accession>
<dbReference type="EMBL" id="CM051407">
    <property type="protein sequence ID" value="KAJ4700626.1"/>
    <property type="molecule type" value="Genomic_DNA"/>
</dbReference>
<keyword evidence="2" id="KW-1185">Reference proteome</keyword>